<name>A0A1I7XJH5_HETBA</name>
<keyword evidence="1" id="KW-1185">Reference proteome</keyword>
<dbReference type="WBParaSite" id="Hba_17916">
    <property type="protein sequence ID" value="Hba_17916"/>
    <property type="gene ID" value="Hba_17916"/>
</dbReference>
<evidence type="ECO:0000313" key="1">
    <source>
        <dbReference type="Proteomes" id="UP000095283"/>
    </source>
</evidence>
<evidence type="ECO:0000313" key="2">
    <source>
        <dbReference type="WBParaSite" id="Hba_17916"/>
    </source>
</evidence>
<proteinExistence type="predicted"/>
<dbReference type="Proteomes" id="UP000095283">
    <property type="component" value="Unplaced"/>
</dbReference>
<dbReference type="AlphaFoldDB" id="A0A1I7XJH5"/>
<reference evidence="2" key="1">
    <citation type="submission" date="2016-11" db="UniProtKB">
        <authorList>
            <consortium name="WormBaseParasite"/>
        </authorList>
    </citation>
    <scope>IDENTIFICATION</scope>
</reference>
<organism evidence="1 2">
    <name type="scientific">Heterorhabditis bacteriophora</name>
    <name type="common">Entomopathogenic nematode worm</name>
    <dbReference type="NCBI Taxonomy" id="37862"/>
    <lineage>
        <taxon>Eukaryota</taxon>
        <taxon>Metazoa</taxon>
        <taxon>Ecdysozoa</taxon>
        <taxon>Nematoda</taxon>
        <taxon>Chromadorea</taxon>
        <taxon>Rhabditida</taxon>
        <taxon>Rhabditina</taxon>
        <taxon>Rhabditomorpha</taxon>
        <taxon>Strongyloidea</taxon>
        <taxon>Heterorhabditidae</taxon>
        <taxon>Heterorhabditis</taxon>
    </lineage>
</organism>
<accession>A0A1I7XJH5</accession>
<protein>
    <submittedName>
        <fullName evidence="2">Secreted protein</fullName>
    </submittedName>
</protein>
<sequence>MLVWLNSRVLLRSPIVVLENGKCEALLAFDFSTETRAHLSLVMQVTAPKLKQRHANCAIQYLLRIDACSSLPTLISNISFLLIFNSITLDITALVGL</sequence>